<dbReference type="Pfam" id="PF25872">
    <property type="entry name" value="HTH_77"/>
    <property type="match status" value="1"/>
</dbReference>
<protein>
    <submittedName>
        <fullName evidence="5">Predicted ATPase</fullName>
    </submittedName>
</protein>
<evidence type="ECO:0000313" key="6">
    <source>
        <dbReference type="Proteomes" id="UP000192674"/>
    </source>
</evidence>
<sequence>MLVVRVLGPVEVAVGDTRVDLGGSLPRRLLAALVAAGGQVVADDRLAELVWGAKPPAKAAATLQVYVSRLRRALGPEGRGLLERDGFGYRFDAARATVDASRFIELIEAGRGLSPGEAMHGLTEALELWRGRPYADLAESDDVDAARSRLTELREVALEERAAARLATGDATGAVPDLEELVRAAPLRERRWALLVLALYRCGRQGDALAAVRRARAVLAEELGVDLGVELQDLERQVLAQDPSLRKRPSGRPLTSFLGRDTELDTIASLFGAQRLVSLVGPAGVGKTRLAVEYADDPWFARLADVRHPGELPSVVADAIGLVAVRDDPVSAVIRAIGDRSGLLVLDNCEHVIEAVADLVVALLPHCPGLRVLATSREPLGIDGEVTVAVQPLPPKSAEALLVDRVQAVRPGWQPTIDERAQASRISAALDGLPLAIELAAARARMFGLGEIAERLTDRFAVLGSVPRGSLTAHATLEAAIGWSVDLLSDSDRALLLRLWPFEGGFTLEAADAVRPAAQTETTLELLSSLVTRSVVVADTSEMPTRYLMLESVRAYCQSIDPDPASAQHAHAQWVTGLGERWVVAVRTRRGGQFMSAVSRELPNIRAGLAYLREHSPDVALHTFGLLALLFTRHVHKKEAITLAWELLRAAPDAPVFDRVRAMVTQTALVAIGGDRDSAIQIISEAFRLAKKMPVDDPVDVAELYCNLAFCSVEVGCHDLAADAANQGIAIASQHGLSGLVRACETVRAVAFVVRAYAAGDVPAMIEAATAARKHGQSFTAGWSSLVLAEVRLRVTDEHTDEVLDALRHAATVMLRERDMPNALIAFRFGALALARLGRSFDAVQLQAAVLHHAERFGTMPSAMLSQGFDWVDEPLADILPPAERAAAQAAGARLGITEMAALLG</sequence>
<dbReference type="Pfam" id="PF03704">
    <property type="entry name" value="BTAD"/>
    <property type="match status" value="1"/>
</dbReference>
<dbReference type="OrthoDB" id="9812579at2"/>
<organism evidence="5 6">
    <name type="scientific">Kibdelosporangium aridum</name>
    <dbReference type="NCBI Taxonomy" id="2030"/>
    <lineage>
        <taxon>Bacteria</taxon>
        <taxon>Bacillati</taxon>
        <taxon>Actinomycetota</taxon>
        <taxon>Actinomycetes</taxon>
        <taxon>Pseudonocardiales</taxon>
        <taxon>Pseudonocardiaceae</taxon>
        <taxon>Kibdelosporangium</taxon>
    </lineage>
</organism>
<dbReference type="PANTHER" id="PTHR47691:SF3">
    <property type="entry name" value="HTH-TYPE TRANSCRIPTIONAL REGULATOR RV0890C-RELATED"/>
    <property type="match status" value="1"/>
</dbReference>
<feature type="domain" description="OmpR/PhoB-type" evidence="4">
    <location>
        <begin position="1"/>
        <end position="93"/>
    </location>
</feature>
<evidence type="ECO:0000313" key="5">
    <source>
        <dbReference type="EMBL" id="SMD08338.1"/>
    </source>
</evidence>
<dbReference type="RefSeq" id="WP_084428615.1">
    <property type="nucleotide sequence ID" value="NZ_FWXV01000003.1"/>
</dbReference>
<dbReference type="Gene3D" id="1.25.40.10">
    <property type="entry name" value="Tetratricopeptide repeat domain"/>
    <property type="match status" value="2"/>
</dbReference>
<evidence type="ECO:0000256" key="3">
    <source>
        <dbReference type="PROSITE-ProRule" id="PRU01091"/>
    </source>
</evidence>
<evidence type="ECO:0000256" key="1">
    <source>
        <dbReference type="ARBA" id="ARBA00005820"/>
    </source>
</evidence>
<keyword evidence="6" id="KW-1185">Reference proteome</keyword>
<dbReference type="InterPro" id="IPR005158">
    <property type="entry name" value="BTAD"/>
</dbReference>
<dbReference type="SUPFAM" id="SSF46894">
    <property type="entry name" value="C-terminal effector domain of the bipartite response regulators"/>
    <property type="match status" value="1"/>
</dbReference>
<name>A0A1W2EGS3_KIBAR</name>
<keyword evidence="2 3" id="KW-0238">DNA-binding</keyword>
<comment type="similarity">
    <text evidence="1">Belongs to the AfsR/DnrI/RedD regulatory family.</text>
</comment>
<dbReference type="InterPro" id="IPR058852">
    <property type="entry name" value="HTH_77"/>
</dbReference>
<dbReference type="SUPFAM" id="SSF48452">
    <property type="entry name" value="TPR-like"/>
    <property type="match status" value="2"/>
</dbReference>
<dbReference type="GO" id="GO:0006355">
    <property type="term" value="P:regulation of DNA-templated transcription"/>
    <property type="evidence" value="ECO:0007669"/>
    <property type="project" value="InterPro"/>
</dbReference>
<dbReference type="Pfam" id="PF00486">
    <property type="entry name" value="Trans_reg_C"/>
    <property type="match status" value="1"/>
</dbReference>
<reference evidence="5 6" key="1">
    <citation type="submission" date="2017-04" db="EMBL/GenBank/DDBJ databases">
        <authorList>
            <person name="Afonso C.L."/>
            <person name="Miller P.J."/>
            <person name="Scott M.A."/>
            <person name="Spackman E."/>
            <person name="Goraichik I."/>
            <person name="Dimitrov K.M."/>
            <person name="Suarez D.L."/>
            <person name="Swayne D.E."/>
        </authorList>
    </citation>
    <scope>NUCLEOTIDE SEQUENCE [LARGE SCALE GENOMIC DNA]</scope>
    <source>
        <strain evidence="5 6">DSM 43828</strain>
    </source>
</reference>
<dbReference type="InterPro" id="IPR036388">
    <property type="entry name" value="WH-like_DNA-bd_sf"/>
</dbReference>
<dbReference type="GO" id="GO:0003677">
    <property type="term" value="F:DNA binding"/>
    <property type="evidence" value="ECO:0007669"/>
    <property type="project" value="UniProtKB-UniRule"/>
</dbReference>
<proteinExistence type="inferred from homology"/>
<evidence type="ECO:0000256" key="2">
    <source>
        <dbReference type="ARBA" id="ARBA00023125"/>
    </source>
</evidence>
<dbReference type="InterPro" id="IPR016032">
    <property type="entry name" value="Sig_transdc_resp-reg_C-effctor"/>
</dbReference>
<dbReference type="InterPro" id="IPR027417">
    <property type="entry name" value="P-loop_NTPase"/>
</dbReference>
<dbReference type="SMART" id="SM01043">
    <property type="entry name" value="BTAD"/>
    <property type="match status" value="1"/>
</dbReference>
<dbReference type="GO" id="GO:0000160">
    <property type="term" value="P:phosphorelay signal transduction system"/>
    <property type="evidence" value="ECO:0007669"/>
    <property type="project" value="InterPro"/>
</dbReference>
<dbReference type="PRINTS" id="PR00364">
    <property type="entry name" value="DISEASERSIST"/>
</dbReference>
<dbReference type="PROSITE" id="PS51755">
    <property type="entry name" value="OMPR_PHOB"/>
    <property type="match status" value="1"/>
</dbReference>
<dbReference type="SMART" id="SM00862">
    <property type="entry name" value="Trans_reg_C"/>
    <property type="match status" value="1"/>
</dbReference>
<dbReference type="PANTHER" id="PTHR47691">
    <property type="entry name" value="REGULATOR-RELATED"/>
    <property type="match status" value="1"/>
</dbReference>
<gene>
    <name evidence="5" type="ORF">SAMN05661093_04304</name>
</gene>
<dbReference type="InterPro" id="IPR011990">
    <property type="entry name" value="TPR-like_helical_dom_sf"/>
</dbReference>
<dbReference type="Proteomes" id="UP000192674">
    <property type="component" value="Unassembled WGS sequence"/>
</dbReference>
<accession>A0A1W2EGS3</accession>
<dbReference type="AlphaFoldDB" id="A0A1W2EGS3"/>
<feature type="DNA-binding region" description="OmpR/PhoB-type" evidence="3">
    <location>
        <begin position="1"/>
        <end position="93"/>
    </location>
</feature>
<dbReference type="InterPro" id="IPR001867">
    <property type="entry name" value="OmpR/PhoB-type_DNA-bd"/>
</dbReference>
<dbReference type="SUPFAM" id="SSF52540">
    <property type="entry name" value="P-loop containing nucleoside triphosphate hydrolases"/>
    <property type="match status" value="1"/>
</dbReference>
<dbReference type="CDD" id="cd15831">
    <property type="entry name" value="BTAD"/>
    <property type="match status" value="1"/>
</dbReference>
<evidence type="ECO:0000259" key="4">
    <source>
        <dbReference type="PROSITE" id="PS51755"/>
    </source>
</evidence>
<dbReference type="Gene3D" id="1.10.10.10">
    <property type="entry name" value="Winged helix-like DNA-binding domain superfamily/Winged helix DNA-binding domain"/>
    <property type="match status" value="1"/>
</dbReference>
<dbReference type="EMBL" id="FWXV01000003">
    <property type="protein sequence ID" value="SMD08338.1"/>
    <property type="molecule type" value="Genomic_DNA"/>
</dbReference>